<gene>
    <name evidence="12 16" type="primary">lexA</name>
    <name evidence="16" type="ORF">XA3_03550</name>
</gene>
<dbReference type="InterPro" id="IPR006199">
    <property type="entry name" value="LexA_DNA-bd_dom"/>
</dbReference>
<dbReference type="RefSeq" id="WP_317635844.1">
    <property type="nucleotide sequence ID" value="NZ_AP026802.1"/>
</dbReference>
<keyword evidence="4 12" id="KW-0227">DNA damage</keyword>
<dbReference type="InterPro" id="IPR036286">
    <property type="entry name" value="LexA/Signal_pep-like_sf"/>
</dbReference>
<dbReference type="KEGG" id="xap:XA3_03550"/>
<dbReference type="InterPro" id="IPR015927">
    <property type="entry name" value="Peptidase_S24_S26A/B/C"/>
</dbReference>
<evidence type="ECO:0000256" key="12">
    <source>
        <dbReference type="HAMAP-Rule" id="MF_00015"/>
    </source>
</evidence>
<keyword evidence="9 12" id="KW-0804">Transcription</keyword>
<proteinExistence type="inferred from homology"/>
<dbReference type="Gene3D" id="1.10.10.10">
    <property type="entry name" value="Winged helix-like DNA-binding domain superfamily/Winged helix DNA-binding domain"/>
    <property type="match status" value="1"/>
</dbReference>
<feature type="active site" description="For autocatalytic cleavage activity" evidence="12">
    <location>
        <position position="170"/>
    </location>
</feature>
<keyword evidence="10 12" id="KW-0234">DNA repair</keyword>
<evidence type="ECO:0000313" key="17">
    <source>
        <dbReference type="Proteomes" id="UP001321861"/>
    </source>
</evidence>
<feature type="DNA-binding region" description="H-T-H motif" evidence="12">
    <location>
        <begin position="30"/>
        <end position="50"/>
    </location>
</feature>
<dbReference type="InterPro" id="IPR036390">
    <property type="entry name" value="WH_DNA-bd_sf"/>
</dbReference>
<dbReference type="CDD" id="cd06529">
    <property type="entry name" value="S24_LexA-like"/>
    <property type="match status" value="1"/>
</dbReference>
<dbReference type="AlphaFoldDB" id="A0AAU9CVA9"/>
<evidence type="ECO:0000256" key="3">
    <source>
        <dbReference type="ARBA" id="ARBA00022705"/>
    </source>
</evidence>
<dbReference type="GO" id="GO:0009432">
    <property type="term" value="P:SOS response"/>
    <property type="evidence" value="ECO:0007669"/>
    <property type="project" value="UniProtKB-UniRule"/>
</dbReference>
<evidence type="ECO:0000256" key="5">
    <source>
        <dbReference type="ARBA" id="ARBA00022801"/>
    </source>
</evidence>
<dbReference type="HAMAP" id="MF_00015">
    <property type="entry name" value="LexA"/>
    <property type="match status" value="1"/>
</dbReference>
<protein>
    <recommendedName>
        <fullName evidence="12">LexA repressor</fullName>
        <ecNumber evidence="12">3.4.21.88</ecNumber>
    </recommendedName>
</protein>
<dbReference type="InterPro" id="IPR036388">
    <property type="entry name" value="WH-like_DNA-bd_sf"/>
</dbReference>
<dbReference type="GO" id="GO:0045892">
    <property type="term" value="P:negative regulation of DNA-templated transcription"/>
    <property type="evidence" value="ECO:0007669"/>
    <property type="project" value="UniProtKB-UniRule"/>
</dbReference>
<keyword evidence="17" id="KW-1185">Reference proteome</keyword>
<dbReference type="Gene3D" id="2.10.109.10">
    <property type="entry name" value="Umud Fragment, subunit A"/>
    <property type="match status" value="1"/>
</dbReference>
<dbReference type="NCBIfam" id="TIGR00498">
    <property type="entry name" value="lexA"/>
    <property type="match status" value="1"/>
</dbReference>
<comment type="catalytic activity">
    <reaction evidence="12">
        <text>Hydrolysis of Ala-|-Gly bond in repressor LexA.</text>
        <dbReference type="EC" id="3.4.21.88"/>
    </reaction>
</comment>
<dbReference type="Proteomes" id="UP001321861">
    <property type="component" value="Chromosome"/>
</dbReference>
<evidence type="ECO:0000313" key="16">
    <source>
        <dbReference type="EMBL" id="BDR57914.1"/>
    </source>
</evidence>
<dbReference type="PANTHER" id="PTHR33516:SF2">
    <property type="entry name" value="LEXA REPRESSOR-RELATED"/>
    <property type="match status" value="1"/>
</dbReference>
<evidence type="ECO:0000256" key="9">
    <source>
        <dbReference type="ARBA" id="ARBA00023163"/>
    </source>
</evidence>
<dbReference type="InterPro" id="IPR039418">
    <property type="entry name" value="LexA-like"/>
</dbReference>
<evidence type="ECO:0000256" key="13">
    <source>
        <dbReference type="RuleBase" id="RU003991"/>
    </source>
</evidence>
<sequence>MGQRFDDHRRQEILTKINQYIEEYSYPPSIREISKMMNVVSSSTAATYVNRLINDGYLKKRDSRSRTLEITPKGKEMVGFVEEKNHGIPLVGTVAAGQPIVAEESIEGFFPVPDNITYPIDELFMLSVQGDSMIEIGINNGDQIIVHRQSTADNGQIVVAMTEDYEATVKRFYKEAGQIRLHPENSTMADLFYSNVTILGLVISLYRPVLF</sequence>
<accession>A0AAU9CVA9</accession>
<evidence type="ECO:0000256" key="4">
    <source>
        <dbReference type="ARBA" id="ARBA00022763"/>
    </source>
</evidence>
<evidence type="ECO:0000256" key="8">
    <source>
        <dbReference type="ARBA" id="ARBA00023125"/>
    </source>
</evidence>
<dbReference type="EC" id="3.4.21.88" evidence="12"/>
<evidence type="ECO:0000256" key="6">
    <source>
        <dbReference type="ARBA" id="ARBA00022813"/>
    </source>
</evidence>
<keyword evidence="6 12" id="KW-0068">Autocatalytic cleavage</keyword>
<dbReference type="Pfam" id="PF00717">
    <property type="entry name" value="Peptidase_S24"/>
    <property type="match status" value="1"/>
</dbReference>
<dbReference type="GO" id="GO:0003677">
    <property type="term" value="F:DNA binding"/>
    <property type="evidence" value="ECO:0007669"/>
    <property type="project" value="UniProtKB-UniRule"/>
</dbReference>
<keyword evidence="3 12" id="KW-0235">DNA replication</keyword>
<keyword evidence="11 12" id="KW-0742">SOS response</keyword>
<name>A0AAU9CVA9_9LACO</name>
<keyword evidence="8 12" id="KW-0238">DNA-binding</keyword>
<dbReference type="PRINTS" id="PR00726">
    <property type="entry name" value="LEXASERPTASE"/>
</dbReference>
<dbReference type="InterPro" id="IPR050077">
    <property type="entry name" value="LexA_repressor"/>
</dbReference>
<feature type="domain" description="Peptidase S24/S26A/S26B/S26C" evidence="14">
    <location>
        <begin position="89"/>
        <end position="203"/>
    </location>
</feature>
<feature type="site" description="Cleavage; by autolysis" evidence="12">
    <location>
        <begin position="96"/>
        <end position="97"/>
    </location>
</feature>
<keyword evidence="7 12" id="KW-0805">Transcription regulation</keyword>
<evidence type="ECO:0000256" key="1">
    <source>
        <dbReference type="ARBA" id="ARBA00007484"/>
    </source>
</evidence>
<feature type="domain" description="LexA repressor DNA-binding" evidence="15">
    <location>
        <begin position="9"/>
        <end position="67"/>
    </location>
</feature>
<dbReference type="GO" id="GO:0006260">
    <property type="term" value="P:DNA replication"/>
    <property type="evidence" value="ECO:0007669"/>
    <property type="project" value="UniProtKB-UniRule"/>
</dbReference>
<dbReference type="GO" id="GO:0006508">
    <property type="term" value="P:proteolysis"/>
    <property type="evidence" value="ECO:0007669"/>
    <property type="project" value="InterPro"/>
</dbReference>
<organism evidence="16 17">
    <name type="scientific">Xylocopilactobacillus apicola</name>
    <dbReference type="NCBI Taxonomy" id="2932184"/>
    <lineage>
        <taxon>Bacteria</taxon>
        <taxon>Bacillati</taxon>
        <taxon>Bacillota</taxon>
        <taxon>Bacilli</taxon>
        <taxon>Lactobacillales</taxon>
        <taxon>Lactobacillaceae</taxon>
        <taxon>Xylocopilactobacillus</taxon>
    </lineage>
</organism>
<keyword evidence="2 12" id="KW-0678">Repressor</keyword>
<dbReference type="FunFam" id="2.10.109.10:FF:000001">
    <property type="entry name" value="LexA repressor"/>
    <property type="match status" value="1"/>
</dbReference>
<comment type="function">
    <text evidence="12">Represses a number of genes involved in the response to DNA damage (SOS response), including recA and lexA. In the presence of single-stranded DNA, RecA interacts with LexA causing an autocatalytic cleavage which disrupts the DNA-binding part of LexA, leading to derepression of the SOS regulon and eventually DNA repair.</text>
</comment>
<dbReference type="SUPFAM" id="SSF46785">
    <property type="entry name" value="Winged helix' DNA-binding domain"/>
    <property type="match status" value="1"/>
</dbReference>
<dbReference type="SUPFAM" id="SSF51306">
    <property type="entry name" value="LexA/Signal peptidase"/>
    <property type="match status" value="1"/>
</dbReference>
<evidence type="ECO:0000259" key="14">
    <source>
        <dbReference type="Pfam" id="PF00717"/>
    </source>
</evidence>
<dbReference type="EMBL" id="AP026802">
    <property type="protein sequence ID" value="BDR57914.1"/>
    <property type="molecule type" value="Genomic_DNA"/>
</dbReference>
<feature type="active site" description="For autocatalytic cleavage activity" evidence="12">
    <location>
        <position position="132"/>
    </location>
</feature>
<keyword evidence="5 12" id="KW-0378">Hydrolase</keyword>
<evidence type="ECO:0000256" key="2">
    <source>
        <dbReference type="ARBA" id="ARBA00022491"/>
    </source>
</evidence>
<evidence type="ECO:0000259" key="15">
    <source>
        <dbReference type="Pfam" id="PF01726"/>
    </source>
</evidence>
<dbReference type="GO" id="GO:0004252">
    <property type="term" value="F:serine-type endopeptidase activity"/>
    <property type="evidence" value="ECO:0007669"/>
    <property type="project" value="UniProtKB-UniRule"/>
</dbReference>
<dbReference type="InterPro" id="IPR006197">
    <property type="entry name" value="Peptidase_S24_LexA"/>
</dbReference>
<comment type="subunit">
    <text evidence="12">Homodimer.</text>
</comment>
<reference evidence="16 17" key="1">
    <citation type="journal article" date="2023" name="Microbiol. Spectr.">
        <title>Symbiosis of Carpenter Bees with Uncharacterized Lactic Acid Bacteria Showing NAD Auxotrophy.</title>
        <authorList>
            <person name="Kawasaki S."/>
            <person name="Ozawa K."/>
            <person name="Mori T."/>
            <person name="Yamamoto A."/>
            <person name="Ito M."/>
            <person name="Ohkuma M."/>
            <person name="Sakamoto M."/>
            <person name="Matsutani M."/>
        </authorList>
    </citation>
    <scope>NUCLEOTIDE SEQUENCE [LARGE SCALE GENOMIC DNA]</scope>
    <source>
        <strain evidence="16 17">XA3</strain>
    </source>
</reference>
<dbReference type="GO" id="GO:0006281">
    <property type="term" value="P:DNA repair"/>
    <property type="evidence" value="ECO:0007669"/>
    <property type="project" value="UniProtKB-UniRule"/>
</dbReference>
<dbReference type="Pfam" id="PF01726">
    <property type="entry name" value="LexA_DNA_bind"/>
    <property type="match status" value="1"/>
</dbReference>
<evidence type="ECO:0000256" key="10">
    <source>
        <dbReference type="ARBA" id="ARBA00023204"/>
    </source>
</evidence>
<comment type="similarity">
    <text evidence="1 12 13">Belongs to the peptidase S24 family.</text>
</comment>
<evidence type="ECO:0000256" key="11">
    <source>
        <dbReference type="ARBA" id="ARBA00023236"/>
    </source>
</evidence>
<dbReference type="InterPro" id="IPR006200">
    <property type="entry name" value="LexA"/>
</dbReference>
<dbReference type="PANTHER" id="PTHR33516">
    <property type="entry name" value="LEXA REPRESSOR"/>
    <property type="match status" value="1"/>
</dbReference>
<evidence type="ECO:0000256" key="7">
    <source>
        <dbReference type="ARBA" id="ARBA00023015"/>
    </source>
</evidence>